<proteinExistence type="predicted"/>
<evidence type="ECO:0000313" key="1">
    <source>
        <dbReference type="EMBL" id="CAG8850334.1"/>
    </source>
</evidence>
<sequence>EVSEIKKEYGVKTYAPEQTRFNLLIQYVRNVINLSTPAITSGGAKTFLYFPSHYYTSSLLFQNIKFNEMNTRSKYMLDFYQIFKLSIFGNFNNNFLATTGTRLNILHFPLSQVQGATDTNDNFTINPIKESFQIRGLILQIDFTTC</sequence>
<accession>A0ABN7X815</accession>
<keyword evidence="2" id="KW-1185">Reference proteome</keyword>
<reference evidence="1 2" key="1">
    <citation type="submission" date="2021-06" db="EMBL/GenBank/DDBJ databases">
        <authorList>
            <person name="Kallberg Y."/>
            <person name="Tangrot J."/>
            <person name="Rosling A."/>
        </authorList>
    </citation>
    <scope>NUCLEOTIDE SEQUENCE [LARGE SCALE GENOMIC DNA]</scope>
    <source>
        <strain evidence="1 2">120-4 pot B 10/14</strain>
    </source>
</reference>
<organism evidence="1 2">
    <name type="scientific">Gigaspora margarita</name>
    <dbReference type="NCBI Taxonomy" id="4874"/>
    <lineage>
        <taxon>Eukaryota</taxon>
        <taxon>Fungi</taxon>
        <taxon>Fungi incertae sedis</taxon>
        <taxon>Mucoromycota</taxon>
        <taxon>Glomeromycotina</taxon>
        <taxon>Glomeromycetes</taxon>
        <taxon>Diversisporales</taxon>
        <taxon>Gigasporaceae</taxon>
        <taxon>Gigaspora</taxon>
    </lineage>
</organism>
<dbReference type="Proteomes" id="UP000789901">
    <property type="component" value="Unassembled WGS sequence"/>
</dbReference>
<protein>
    <submittedName>
        <fullName evidence="1">30434_t:CDS:1</fullName>
    </submittedName>
</protein>
<dbReference type="EMBL" id="CAJVQB010100562">
    <property type="protein sequence ID" value="CAG8850334.1"/>
    <property type="molecule type" value="Genomic_DNA"/>
</dbReference>
<feature type="non-terminal residue" evidence="1">
    <location>
        <position position="1"/>
    </location>
</feature>
<gene>
    <name evidence="1" type="ORF">GMARGA_LOCUS40164</name>
</gene>
<name>A0ABN7X815_GIGMA</name>
<evidence type="ECO:0000313" key="2">
    <source>
        <dbReference type="Proteomes" id="UP000789901"/>
    </source>
</evidence>
<comment type="caution">
    <text evidence="1">The sequence shown here is derived from an EMBL/GenBank/DDBJ whole genome shotgun (WGS) entry which is preliminary data.</text>
</comment>